<comment type="caution">
    <text evidence="1">The sequence shown here is derived from an EMBL/GenBank/DDBJ whole genome shotgun (WGS) entry which is preliminary data.</text>
</comment>
<organism evidence="1 2">
    <name type="scientific">Haematococcus lacustris</name>
    <name type="common">Green alga</name>
    <name type="synonym">Haematococcus pluvialis</name>
    <dbReference type="NCBI Taxonomy" id="44745"/>
    <lineage>
        <taxon>Eukaryota</taxon>
        <taxon>Viridiplantae</taxon>
        <taxon>Chlorophyta</taxon>
        <taxon>core chlorophytes</taxon>
        <taxon>Chlorophyceae</taxon>
        <taxon>CS clade</taxon>
        <taxon>Chlamydomonadales</taxon>
        <taxon>Haematococcaceae</taxon>
        <taxon>Haematococcus</taxon>
    </lineage>
</organism>
<sequence length="140" mass="15108">MSIVGMCRGVEGERPGQGTGLVPYCSSYCLPLLAPMTGTWERTGMREPNVWTVDMLCTQAVVVGIANDMDVQLSTKALELVPGQMKTDKQILITDISQQSAVAIATMRFEQKPDGTYQPMPRLIAKSTETTAAAEPASRA</sequence>
<keyword evidence="2" id="KW-1185">Reference proteome</keyword>
<reference evidence="1 2" key="1">
    <citation type="submission" date="2020-02" db="EMBL/GenBank/DDBJ databases">
        <title>Draft genome sequence of Haematococcus lacustris strain NIES-144.</title>
        <authorList>
            <person name="Morimoto D."/>
            <person name="Nakagawa S."/>
            <person name="Yoshida T."/>
            <person name="Sawayama S."/>
        </authorList>
    </citation>
    <scope>NUCLEOTIDE SEQUENCE [LARGE SCALE GENOMIC DNA]</scope>
    <source>
        <strain evidence="1 2">NIES-144</strain>
    </source>
</reference>
<evidence type="ECO:0000313" key="1">
    <source>
        <dbReference type="EMBL" id="GFH19993.1"/>
    </source>
</evidence>
<evidence type="ECO:0000313" key="2">
    <source>
        <dbReference type="Proteomes" id="UP000485058"/>
    </source>
</evidence>
<proteinExistence type="predicted"/>
<name>A0A699ZBI6_HAELA</name>
<protein>
    <submittedName>
        <fullName evidence="1">Uncharacterized protein</fullName>
    </submittedName>
</protein>
<gene>
    <name evidence="1" type="ORF">HaLaN_17037</name>
</gene>
<dbReference type="AlphaFoldDB" id="A0A699ZBI6"/>
<accession>A0A699ZBI6</accession>
<dbReference type="EMBL" id="BLLF01001554">
    <property type="protein sequence ID" value="GFH19993.1"/>
    <property type="molecule type" value="Genomic_DNA"/>
</dbReference>
<dbReference type="Proteomes" id="UP000485058">
    <property type="component" value="Unassembled WGS sequence"/>
</dbReference>